<comment type="caution">
    <text evidence="5">The sequence shown here is derived from an EMBL/GenBank/DDBJ whole genome shotgun (WGS) entry which is preliminary data.</text>
</comment>
<dbReference type="InterPro" id="IPR006439">
    <property type="entry name" value="HAD-SF_hydro_IA"/>
</dbReference>
<dbReference type="GO" id="GO:0016787">
    <property type="term" value="F:hydrolase activity"/>
    <property type="evidence" value="ECO:0007669"/>
    <property type="project" value="UniProtKB-KW"/>
</dbReference>
<evidence type="ECO:0000256" key="1">
    <source>
        <dbReference type="ARBA" id="ARBA00001946"/>
    </source>
</evidence>
<keyword evidence="4" id="KW-0460">Magnesium</keyword>
<keyword evidence="3 5" id="KW-0378">Hydrolase</keyword>
<dbReference type="Proteomes" id="UP000461010">
    <property type="component" value="Unassembled WGS sequence"/>
</dbReference>
<dbReference type="InterPro" id="IPR051400">
    <property type="entry name" value="HAD-like_hydrolase"/>
</dbReference>
<keyword evidence="2" id="KW-0479">Metal-binding</keyword>
<dbReference type="InterPro" id="IPR036412">
    <property type="entry name" value="HAD-like_sf"/>
</dbReference>
<dbReference type="RefSeq" id="WP_152187910.1">
    <property type="nucleotide sequence ID" value="NZ_WFKJ01000003.1"/>
</dbReference>
<evidence type="ECO:0000256" key="3">
    <source>
        <dbReference type="ARBA" id="ARBA00022801"/>
    </source>
</evidence>
<comment type="cofactor">
    <cofactor evidence="1">
        <name>Mg(2+)</name>
        <dbReference type="ChEBI" id="CHEBI:18420"/>
    </cofactor>
</comment>
<name>A0ABQ6VPY3_9BACT</name>
<dbReference type="PANTHER" id="PTHR46470">
    <property type="entry name" value="N-ACYLNEURAMINATE-9-PHOSPHATASE"/>
    <property type="match status" value="1"/>
</dbReference>
<dbReference type="InterPro" id="IPR041492">
    <property type="entry name" value="HAD_2"/>
</dbReference>
<dbReference type="Pfam" id="PF13419">
    <property type="entry name" value="HAD_2"/>
    <property type="match status" value="1"/>
</dbReference>
<evidence type="ECO:0000256" key="2">
    <source>
        <dbReference type="ARBA" id="ARBA00022723"/>
    </source>
</evidence>
<gene>
    <name evidence="5" type="ORF">GBG18_02010</name>
</gene>
<organism evidence="5 6">
    <name type="scientific">Poseidonibacter ostreae</name>
    <dbReference type="NCBI Taxonomy" id="2654171"/>
    <lineage>
        <taxon>Bacteria</taxon>
        <taxon>Pseudomonadati</taxon>
        <taxon>Campylobacterota</taxon>
        <taxon>Epsilonproteobacteria</taxon>
        <taxon>Campylobacterales</taxon>
        <taxon>Arcobacteraceae</taxon>
        <taxon>Poseidonibacter</taxon>
    </lineage>
</organism>
<proteinExistence type="predicted"/>
<dbReference type="NCBIfam" id="TIGR01549">
    <property type="entry name" value="HAD-SF-IA-v1"/>
    <property type="match status" value="1"/>
</dbReference>
<keyword evidence="6" id="KW-1185">Reference proteome</keyword>
<sequence length="226" mass="26264">MRYKGLLLDIDNTLYGYDSTHKIAKNSVLDYCNSKFNLTNTSIEEAYDIARKKVHIELSETASSHNRLLYIQKMLEHLNINPLEHTLDIYNIYWDTFLENMKPFDGVYELLEMYKGKICLVTDLTAHIQHRKVQKLELDRYCTKIVTSEESGREKPHPYMFMSALGKLDLKAKDVCMIGDSLKKDIVGASSLNIKSIWLNSDKKIENYDNTLVQEVKTFNEILELV</sequence>
<dbReference type="Gene3D" id="3.40.50.1000">
    <property type="entry name" value="HAD superfamily/HAD-like"/>
    <property type="match status" value="1"/>
</dbReference>
<reference evidence="5 6" key="1">
    <citation type="submission" date="2019-10" db="EMBL/GenBank/DDBJ databases">
        <title>Poseidonibacter ostreae sp. nov., isolated from the gut of the Ostrea denselamellosa.</title>
        <authorList>
            <person name="Choi A."/>
        </authorList>
    </citation>
    <scope>NUCLEOTIDE SEQUENCE [LARGE SCALE GENOMIC DNA]</scope>
    <source>
        <strain evidence="5 6">SJOD-M-5</strain>
    </source>
</reference>
<dbReference type="EMBL" id="WFKJ01000003">
    <property type="protein sequence ID" value="KAB7892655.1"/>
    <property type="molecule type" value="Genomic_DNA"/>
</dbReference>
<evidence type="ECO:0000313" key="5">
    <source>
        <dbReference type="EMBL" id="KAB7892655.1"/>
    </source>
</evidence>
<dbReference type="SUPFAM" id="SSF56784">
    <property type="entry name" value="HAD-like"/>
    <property type="match status" value="1"/>
</dbReference>
<protein>
    <submittedName>
        <fullName evidence="5">HAD-IA family hydrolase</fullName>
    </submittedName>
</protein>
<dbReference type="SFLD" id="SFLDG01129">
    <property type="entry name" value="C1.5:_HAD__Beta-PGM__Phosphata"/>
    <property type="match status" value="1"/>
</dbReference>
<evidence type="ECO:0000256" key="4">
    <source>
        <dbReference type="ARBA" id="ARBA00022842"/>
    </source>
</evidence>
<accession>A0ABQ6VPY3</accession>
<evidence type="ECO:0000313" key="6">
    <source>
        <dbReference type="Proteomes" id="UP000461010"/>
    </source>
</evidence>
<dbReference type="InterPro" id="IPR023214">
    <property type="entry name" value="HAD_sf"/>
</dbReference>
<dbReference type="SFLD" id="SFLDS00003">
    <property type="entry name" value="Haloacid_Dehalogenase"/>
    <property type="match status" value="1"/>
</dbReference>
<dbReference type="Gene3D" id="1.10.150.520">
    <property type="match status" value="1"/>
</dbReference>
<dbReference type="PANTHER" id="PTHR46470:SF2">
    <property type="entry name" value="GLYCERALDEHYDE 3-PHOSPHATE PHOSPHATASE"/>
    <property type="match status" value="1"/>
</dbReference>